<protein>
    <recommendedName>
        <fullName evidence="3">Porin</fullName>
    </recommendedName>
</protein>
<dbReference type="AlphaFoldDB" id="A0A6G9Z638"/>
<evidence type="ECO:0000313" key="2">
    <source>
        <dbReference type="Proteomes" id="UP000500953"/>
    </source>
</evidence>
<organism evidence="1 2">
    <name type="scientific">Nocardia terpenica</name>
    <dbReference type="NCBI Taxonomy" id="455432"/>
    <lineage>
        <taxon>Bacteria</taxon>
        <taxon>Bacillati</taxon>
        <taxon>Actinomycetota</taxon>
        <taxon>Actinomycetes</taxon>
        <taxon>Mycobacteriales</taxon>
        <taxon>Nocardiaceae</taxon>
        <taxon>Nocardia</taxon>
    </lineage>
</organism>
<reference evidence="1 2" key="1">
    <citation type="journal article" date="2019" name="ACS Chem. Biol.">
        <title>Identification and Mobilization of a Cryptic Antibiotic Biosynthesis Gene Locus from a Human-Pathogenic Nocardia Isolate.</title>
        <authorList>
            <person name="Herisse M."/>
            <person name="Ishida K."/>
            <person name="Porter J.L."/>
            <person name="Howden B."/>
            <person name="Hertweck C."/>
            <person name="Stinear T.P."/>
            <person name="Pidot S.J."/>
        </authorList>
    </citation>
    <scope>NUCLEOTIDE SEQUENCE [LARGE SCALE GENOMIC DNA]</scope>
    <source>
        <strain evidence="1 2">AUSMDU00012715</strain>
    </source>
</reference>
<evidence type="ECO:0008006" key="3">
    <source>
        <dbReference type="Google" id="ProtNLM"/>
    </source>
</evidence>
<proteinExistence type="predicted"/>
<name>A0A6G9Z638_9NOCA</name>
<dbReference type="EMBL" id="CP046173">
    <property type="protein sequence ID" value="QIS21059.1"/>
    <property type="molecule type" value="Genomic_DNA"/>
</dbReference>
<dbReference type="RefSeq" id="WP_167488365.1">
    <property type="nucleotide sequence ID" value="NZ_CP046173.1"/>
</dbReference>
<evidence type="ECO:0000313" key="1">
    <source>
        <dbReference type="EMBL" id="QIS21059.1"/>
    </source>
</evidence>
<dbReference type="Proteomes" id="UP000500953">
    <property type="component" value="Chromosome"/>
</dbReference>
<accession>A0A6G9Z638</accession>
<sequence>MSFPIRERTRPAAHAIAPAVVGIVATAATGLAPADAAAGRRDSAFGAGLSINLGTALDLQAQGVTATGVSGATNTNGNIELPVGKGGIAYRNHKITGGRVLLKGVIELSKGAEKISPRAAALPR</sequence>
<gene>
    <name evidence="1" type="ORF">F6W96_24795</name>
</gene>